<dbReference type="Pfam" id="PF14223">
    <property type="entry name" value="Retrotran_gag_2"/>
    <property type="match status" value="1"/>
</dbReference>
<sequence>MRTWIHAQDARIWKIIEEGDQLHIKQTTRKIDGNNVEVEISKPKRKWEEEEDWKKMSSNNKAINFLHCALTQDIYMTIFSCETAKEIWDKLNDTYEEDEKHKAYVSWENEDDSSTISDKDEVANICIMENEDEPSSDSDDEEIANICLMANEEK</sequence>
<dbReference type="EMBL" id="JASCZI010123197">
    <property type="protein sequence ID" value="MED6165181.1"/>
    <property type="molecule type" value="Genomic_DNA"/>
</dbReference>
<organism evidence="1 2">
    <name type="scientific">Stylosanthes scabra</name>
    <dbReference type="NCBI Taxonomy" id="79078"/>
    <lineage>
        <taxon>Eukaryota</taxon>
        <taxon>Viridiplantae</taxon>
        <taxon>Streptophyta</taxon>
        <taxon>Embryophyta</taxon>
        <taxon>Tracheophyta</taxon>
        <taxon>Spermatophyta</taxon>
        <taxon>Magnoliopsida</taxon>
        <taxon>eudicotyledons</taxon>
        <taxon>Gunneridae</taxon>
        <taxon>Pentapetalae</taxon>
        <taxon>rosids</taxon>
        <taxon>fabids</taxon>
        <taxon>Fabales</taxon>
        <taxon>Fabaceae</taxon>
        <taxon>Papilionoideae</taxon>
        <taxon>50 kb inversion clade</taxon>
        <taxon>dalbergioids sensu lato</taxon>
        <taxon>Dalbergieae</taxon>
        <taxon>Pterocarpus clade</taxon>
        <taxon>Stylosanthes</taxon>
    </lineage>
</organism>
<evidence type="ECO:0000313" key="1">
    <source>
        <dbReference type="EMBL" id="MED6165181.1"/>
    </source>
</evidence>
<proteinExistence type="predicted"/>
<name>A0ABU6UV30_9FABA</name>
<accession>A0ABU6UV30</accession>
<comment type="caution">
    <text evidence="1">The sequence shown here is derived from an EMBL/GenBank/DDBJ whole genome shotgun (WGS) entry which is preliminary data.</text>
</comment>
<evidence type="ECO:0000313" key="2">
    <source>
        <dbReference type="Proteomes" id="UP001341840"/>
    </source>
</evidence>
<feature type="non-terminal residue" evidence="1">
    <location>
        <position position="154"/>
    </location>
</feature>
<keyword evidence="2" id="KW-1185">Reference proteome</keyword>
<dbReference type="Proteomes" id="UP001341840">
    <property type="component" value="Unassembled WGS sequence"/>
</dbReference>
<protein>
    <submittedName>
        <fullName evidence="1">Uncharacterized protein</fullName>
    </submittedName>
</protein>
<gene>
    <name evidence="1" type="ORF">PIB30_097192</name>
</gene>
<reference evidence="1 2" key="1">
    <citation type="journal article" date="2023" name="Plants (Basel)">
        <title>Bridging the Gap: Combining Genomics and Transcriptomics Approaches to Understand Stylosanthes scabra, an Orphan Legume from the Brazilian Caatinga.</title>
        <authorList>
            <person name="Ferreira-Neto J.R.C."/>
            <person name="da Silva M.D."/>
            <person name="Binneck E."/>
            <person name="de Melo N.F."/>
            <person name="da Silva R.H."/>
            <person name="de Melo A.L.T.M."/>
            <person name="Pandolfi V."/>
            <person name="Bustamante F.O."/>
            <person name="Brasileiro-Vidal A.C."/>
            <person name="Benko-Iseppon A.M."/>
        </authorList>
    </citation>
    <scope>NUCLEOTIDE SEQUENCE [LARGE SCALE GENOMIC DNA]</scope>
    <source>
        <tissue evidence="1">Leaves</tissue>
    </source>
</reference>